<evidence type="ECO:0000259" key="5">
    <source>
        <dbReference type="PROSITE" id="PS50975"/>
    </source>
</evidence>
<sequence length="302" mass="33870">MVESMKIAVVADKPIPPWSIRQIMLALEELGASPIYLRPSNITSIIGENIFNVVYSNTLKPFEADAVILRDLGVATTIEIFLRRIDIFRHIEEIGIPVVNPVNSYIVARDKYLSLLLLSKAGIPTPRTAVVEDFYSATKLAENWRKVVVKPLVGSMGFGIIKAENPDTVYNVARTLSQLHQPIYIQEFIEKPGRDIRVLIIGDEIVAAYYRIQQSVENWKTNIAQGARADIIEKLDRELESLSFKILKTLNLCYAGIDVAETKDGYVVFEVNASPQWRGIQRATGINPAKKLASYVISLTKR</sequence>
<dbReference type="EMBL" id="DTAI01000083">
    <property type="protein sequence ID" value="HGN36510.1"/>
    <property type="molecule type" value="Genomic_DNA"/>
</dbReference>
<feature type="domain" description="ATP-grasp" evidence="5">
    <location>
        <begin position="115"/>
        <end position="297"/>
    </location>
</feature>
<dbReference type="SUPFAM" id="SSF56059">
    <property type="entry name" value="Glutathione synthetase ATP-binding domain-like"/>
    <property type="match status" value="1"/>
</dbReference>
<gene>
    <name evidence="6" type="ORF">ENT87_03050</name>
    <name evidence="7" type="ORF">ENU30_05010</name>
</gene>
<reference evidence="6" key="1">
    <citation type="journal article" date="2020" name="mSystems">
        <title>Genome- and Community-Level Interaction Insights into Carbon Utilization and Element Cycling Functions of Hydrothermarchaeota in Hydrothermal Sediment.</title>
        <authorList>
            <person name="Zhou Z."/>
            <person name="Liu Y."/>
            <person name="Xu W."/>
            <person name="Pan J."/>
            <person name="Luo Z.H."/>
            <person name="Li M."/>
        </authorList>
    </citation>
    <scope>NUCLEOTIDE SEQUENCE [LARGE SCALE GENOMIC DNA]</scope>
    <source>
        <strain evidence="6">SpSt-618</strain>
        <strain evidence="7">SpSt-657</strain>
    </source>
</reference>
<evidence type="ECO:0000256" key="1">
    <source>
        <dbReference type="ARBA" id="ARBA00022723"/>
    </source>
</evidence>
<dbReference type="InterPro" id="IPR011761">
    <property type="entry name" value="ATP-grasp"/>
</dbReference>
<comment type="caution">
    <text evidence="6">The sequence shown here is derived from an EMBL/GenBank/DDBJ whole genome shotgun (WGS) entry which is preliminary data.</text>
</comment>
<evidence type="ECO:0000256" key="3">
    <source>
        <dbReference type="ARBA" id="ARBA00022840"/>
    </source>
</evidence>
<evidence type="ECO:0000313" key="6">
    <source>
        <dbReference type="EMBL" id="HGN36510.1"/>
    </source>
</evidence>
<keyword evidence="2 4" id="KW-0547">Nucleotide-binding</keyword>
<dbReference type="PANTHER" id="PTHR21621">
    <property type="entry name" value="RIBOSOMAL PROTEIN S6 MODIFICATION PROTEIN"/>
    <property type="match status" value="1"/>
</dbReference>
<dbReference type="NCBIfam" id="TIGR00768">
    <property type="entry name" value="rimK_fam"/>
    <property type="match status" value="1"/>
</dbReference>
<dbReference type="GO" id="GO:0005524">
    <property type="term" value="F:ATP binding"/>
    <property type="evidence" value="ECO:0007669"/>
    <property type="project" value="UniProtKB-UniRule"/>
</dbReference>
<evidence type="ECO:0000313" key="7">
    <source>
        <dbReference type="EMBL" id="HGQ18316.1"/>
    </source>
</evidence>
<dbReference type="InterPro" id="IPR013815">
    <property type="entry name" value="ATP_grasp_subdomain_1"/>
</dbReference>
<dbReference type="GO" id="GO:0046872">
    <property type="term" value="F:metal ion binding"/>
    <property type="evidence" value="ECO:0007669"/>
    <property type="project" value="UniProtKB-KW"/>
</dbReference>
<evidence type="ECO:0000256" key="4">
    <source>
        <dbReference type="PROSITE-ProRule" id="PRU00409"/>
    </source>
</evidence>
<dbReference type="Pfam" id="PF08443">
    <property type="entry name" value="RimK"/>
    <property type="match status" value="1"/>
</dbReference>
<keyword evidence="3 4" id="KW-0067">ATP-binding</keyword>
<evidence type="ECO:0000256" key="2">
    <source>
        <dbReference type="ARBA" id="ARBA00022741"/>
    </source>
</evidence>
<dbReference type="PANTHER" id="PTHR21621:SF0">
    <property type="entry name" value="BETA-CITRYLGLUTAMATE SYNTHASE B-RELATED"/>
    <property type="match status" value="1"/>
</dbReference>
<name>A0A7J3I714_9CREN</name>
<keyword evidence="1" id="KW-0479">Metal-binding</keyword>
<proteinExistence type="predicted"/>
<keyword evidence="6" id="KW-0436">Ligase</keyword>
<dbReference type="EMBL" id="DTBZ01000095">
    <property type="protein sequence ID" value="HGQ18316.1"/>
    <property type="molecule type" value="Genomic_DNA"/>
</dbReference>
<organism evidence="6">
    <name type="scientific">Ignisphaera aggregans</name>
    <dbReference type="NCBI Taxonomy" id="334771"/>
    <lineage>
        <taxon>Archaea</taxon>
        <taxon>Thermoproteota</taxon>
        <taxon>Thermoprotei</taxon>
        <taxon>Desulfurococcales</taxon>
        <taxon>Desulfurococcaceae</taxon>
        <taxon>Ignisphaera</taxon>
    </lineage>
</organism>
<dbReference type="PROSITE" id="PS50975">
    <property type="entry name" value="ATP_GRASP"/>
    <property type="match status" value="1"/>
</dbReference>
<dbReference type="Gene3D" id="3.30.1490.20">
    <property type="entry name" value="ATP-grasp fold, A domain"/>
    <property type="match status" value="1"/>
</dbReference>
<dbReference type="Gene3D" id="3.30.470.20">
    <property type="entry name" value="ATP-grasp fold, B domain"/>
    <property type="match status" value="1"/>
</dbReference>
<dbReference type="Gene3D" id="3.40.50.20">
    <property type="match status" value="1"/>
</dbReference>
<protein>
    <submittedName>
        <fullName evidence="6">RimK family alpha-L-glutamate ligase</fullName>
    </submittedName>
</protein>
<dbReference type="InterPro" id="IPR013651">
    <property type="entry name" value="ATP-grasp_RimK-type"/>
</dbReference>
<accession>A0A7J3I714</accession>
<dbReference type="GO" id="GO:0005737">
    <property type="term" value="C:cytoplasm"/>
    <property type="evidence" value="ECO:0007669"/>
    <property type="project" value="TreeGrafter"/>
</dbReference>
<dbReference type="InterPro" id="IPR004666">
    <property type="entry name" value="Rp_bS6_RimK/Lys_biosynth_LsyX"/>
</dbReference>
<dbReference type="GO" id="GO:0016879">
    <property type="term" value="F:ligase activity, forming carbon-nitrogen bonds"/>
    <property type="evidence" value="ECO:0007669"/>
    <property type="project" value="TreeGrafter"/>
</dbReference>
<dbReference type="AlphaFoldDB" id="A0A7J3I714"/>